<dbReference type="EMBL" id="KQ964421">
    <property type="protein sequence ID" value="KXN74624.1"/>
    <property type="molecule type" value="Genomic_DNA"/>
</dbReference>
<evidence type="ECO:0000256" key="4">
    <source>
        <dbReference type="ARBA" id="ARBA00022490"/>
    </source>
</evidence>
<sequence>MGEGNHRRGGQPHRKNNYNSRNSRPNQHYQPPQEDEMDQYNDETFGMDIEEMKEEFDFGSTMPQQESHNYNYNPLHNHGPYDDYSGPSNPEWAGEQPGWNNQYGQHSPREVQQGQYGHQQMQEYPYPGQEYDAQDNNAYNMDPLQASLMQSAPMPPPYDWEAARLERKHEREQRAVKMAKHANLMTQYDKDYISRIQLSQFMNSVSDPSQEDFYYKTYQTLHNTSTPTEPNKHKGKPEAVNRMQQQMKRIIKESQKKKDQQTTGTDTEGSTLGKMAQASTRNPKKALQIISKTSQTSPPDSAGASPNIDMPKYDAIRTPNAAIKSNATLTQHQHKRILQQIEAVYDSVLLTEQLAQNRPRQDKANQDKDQADKVMEWTREIDAAVKSTWERLEVEDISSLHPIHPLIRFLSYSKGKKIIPRALRTQRPERILNFITVIIHNFEMLDVCKNGIYPVKGQLPQSVLDEVDLFLGTVMPPIMSYVNDAPLPIANGLLALFMDRCNVAWVARSKVGLIMLTILLSRIETLRQSQAPPLSPEQEIQITQSIELFNLLFTMLHKHLATIFPPPSSHQDDMHVWQFLASLSIGLVLEHQQELVKQVREKVMETLDSVSKGNVSQDIVNTKISNVNLFLHAIGLDASQVMATQVQA</sequence>
<dbReference type="GO" id="GO:0000290">
    <property type="term" value="P:deadenylation-dependent decapping of nuclear-transcribed mRNA"/>
    <property type="evidence" value="ECO:0007669"/>
    <property type="project" value="InterPro"/>
</dbReference>
<gene>
    <name evidence="9" type="ORF">CONCODRAFT_76710</name>
</gene>
<evidence type="ECO:0000259" key="8">
    <source>
        <dbReference type="Pfam" id="PF09770"/>
    </source>
</evidence>
<dbReference type="Pfam" id="PF09770">
    <property type="entry name" value="PAT1"/>
    <property type="match status" value="2"/>
</dbReference>
<dbReference type="PANTHER" id="PTHR21551:SF0">
    <property type="entry name" value="PROTEIN ASSOCIATED WITH TOPO II RELATED-1, ISOFORM A"/>
    <property type="match status" value="1"/>
</dbReference>
<dbReference type="AlphaFoldDB" id="A0A137PHZ5"/>
<organism evidence="9 10">
    <name type="scientific">Conidiobolus coronatus (strain ATCC 28846 / CBS 209.66 / NRRL 28638)</name>
    <name type="common">Delacroixia coronata</name>
    <dbReference type="NCBI Taxonomy" id="796925"/>
    <lineage>
        <taxon>Eukaryota</taxon>
        <taxon>Fungi</taxon>
        <taxon>Fungi incertae sedis</taxon>
        <taxon>Zoopagomycota</taxon>
        <taxon>Entomophthoromycotina</taxon>
        <taxon>Entomophthoromycetes</taxon>
        <taxon>Entomophthorales</taxon>
        <taxon>Ancylistaceae</taxon>
        <taxon>Conidiobolus</taxon>
    </lineage>
</organism>
<reference evidence="9 10" key="1">
    <citation type="journal article" date="2015" name="Genome Biol. Evol.">
        <title>Phylogenomic analyses indicate that early fungi evolved digesting cell walls of algal ancestors of land plants.</title>
        <authorList>
            <person name="Chang Y."/>
            <person name="Wang S."/>
            <person name="Sekimoto S."/>
            <person name="Aerts A.L."/>
            <person name="Choi C."/>
            <person name="Clum A."/>
            <person name="LaButti K.M."/>
            <person name="Lindquist E.A."/>
            <person name="Yee Ngan C."/>
            <person name="Ohm R.A."/>
            <person name="Salamov A.A."/>
            <person name="Grigoriev I.V."/>
            <person name="Spatafora J.W."/>
            <person name="Berbee M.L."/>
        </authorList>
    </citation>
    <scope>NUCLEOTIDE SEQUENCE [LARGE SCALE GENOMIC DNA]</scope>
    <source>
        <strain evidence="9 10">NRRL 28638</strain>
    </source>
</reference>
<evidence type="ECO:0000256" key="6">
    <source>
        <dbReference type="ARBA" id="ARBA00023242"/>
    </source>
</evidence>
<keyword evidence="10" id="KW-1185">Reference proteome</keyword>
<keyword evidence="5" id="KW-0694">RNA-binding</keyword>
<proteinExistence type="inferred from homology"/>
<dbReference type="OMA" id="CRHVIYP"/>
<dbReference type="GO" id="GO:0005634">
    <property type="term" value="C:nucleus"/>
    <property type="evidence" value="ECO:0007669"/>
    <property type="project" value="UniProtKB-SubCell"/>
</dbReference>
<feature type="compositionally biased region" description="Polar residues" evidence="7">
    <location>
        <begin position="61"/>
        <end position="74"/>
    </location>
</feature>
<feature type="compositionally biased region" description="Polar residues" evidence="7">
    <location>
        <begin position="17"/>
        <end position="30"/>
    </location>
</feature>
<evidence type="ECO:0000256" key="3">
    <source>
        <dbReference type="ARBA" id="ARBA00009138"/>
    </source>
</evidence>
<feature type="region of interest" description="Disordered" evidence="7">
    <location>
        <begin position="1"/>
        <end position="47"/>
    </location>
</feature>
<feature type="compositionally biased region" description="Basic residues" evidence="7">
    <location>
        <begin position="7"/>
        <end position="16"/>
    </location>
</feature>
<dbReference type="GO" id="GO:0033962">
    <property type="term" value="P:P-body assembly"/>
    <property type="evidence" value="ECO:0007669"/>
    <property type="project" value="TreeGrafter"/>
</dbReference>
<evidence type="ECO:0000256" key="1">
    <source>
        <dbReference type="ARBA" id="ARBA00004123"/>
    </source>
</evidence>
<comment type="subcellular location">
    <subcellularLocation>
        <location evidence="2">Cytoplasm</location>
        <location evidence="2">P-body</location>
    </subcellularLocation>
    <subcellularLocation>
        <location evidence="1">Nucleus</location>
    </subcellularLocation>
</comment>
<evidence type="ECO:0000256" key="5">
    <source>
        <dbReference type="ARBA" id="ARBA00022884"/>
    </source>
</evidence>
<dbReference type="Proteomes" id="UP000070444">
    <property type="component" value="Unassembled WGS sequence"/>
</dbReference>
<dbReference type="InterPro" id="IPR019167">
    <property type="entry name" value="PAT1_dom"/>
</dbReference>
<keyword evidence="6" id="KW-0539">Nucleus</keyword>
<feature type="compositionally biased region" description="Low complexity" evidence="7">
    <location>
        <begin position="261"/>
        <end position="271"/>
    </location>
</feature>
<dbReference type="PANTHER" id="PTHR21551">
    <property type="entry name" value="TOPOISOMERASE II-ASSOCIATED PROTEIN PAT1"/>
    <property type="match status" value="1"/>
</dbReference>
<name>A0A137PHZ5_CONC2</name>
<evidence type="ECO:0000256" key="2">
    <source>
        <dbReference type="ARBA" id="ARBA00004201"/>
    </source>
</evidence>
<feature type="region of interest" description="Disordered" evidence="7">
    <location>
        <begin position="252"/>
        <end position="312"/>
    </location>
</feature>
<evidence type="ECO:0000313" key="9">
    <source>
        <dbReference type="EMBL" id="KXN74624.1"/>
    </source>
</evidence>
<feature type="domain" description="mRNA decay factor PAT1" evidence="8">
    <location>
        <begin position="231"/>
        <end position="638"/>
    </location>
</feature>
<protein>
    <recommendedName>
        <fullName evidence="8">mRNA decay factor PAT1 domain-containing protein</fullName>
    </recommendedName>
</protein>
<keyword evidence="4" id="KW-0963">Cytoplasm</keyword>
<dbReference type="STRING" id="796925.A0A137PHZ5"/>
<evidence type="ECO:0000313" key="10">
    <source>
        <dbReference type="Proteomes" id="UP000070444"/>
    </source>
</evidence>
<accession>A0A137PHZ5</accession>
<evidence type="ECO:0000256" key="7">
    <source>
        <dbReference type="SAM" id="MobiDB-lite"/>
    </source>
</evidence>
<dbReference type="GO" id="GO:0003723">
    <property type="term" value="F:RNA binding"/>
    <property type="evidence" value="ECO:0007669"/>
    <property type="project" value="UniProtKB-KW"/>
</dbReference>
<dbReference type="GO" id="GO:0000932">
    <property type="term" value="C:P-body"/>
    <property type="evidence" value="ECO:0007669"/>
    <property type="project" value="UniProtKB-SubCell"/>
</dbReference>
<feature type="region of interest" description="Disordered" evidence="7">
    <location>
        <begin position="60"/>
        <end position="114"/>
    </location>
</feature>
<dbReference type="OrthoDB" id="74835at2759"/>
<feature type="domain" description="mRNA decay factor PAT1" evidence="8">
    <location>
        <begin position="24"/>
        <end position="223"/>
    </location>
</feature>
<comment type="similarity">
    <text evidence="3">Belongs to the PAT1 family.</text>
</comment>
<feature type="compositionally biased region" description="Polar residues" evidence="7">
    <location>
        <begin position="290"/>
        <end position="299"/>
    </location>
</feature>
<dbReference type="InterPro" id="IPR039900">
    <property type="entry name" value="Pat1-like"/>
</dbReference>